<dbReference type="EMBL" id="JBDFQZ010000010">
    <property type="protein sequence ID" value="KAK9683107.1"/>
    <property type="molecule type" value="Genomic_DNA"/>
</dbReference>
<evidence type="ECO:0008006" key="7">
    <source>
        <dbReference type="Google" id="ProtNLM"/>
    </source>
</evidence>
<feature type="compositionally biased region" description="Low complexity" evidence="2">
    <location>
        <begin position="14"/>
        <end position="36"/>
    </location>
</feature>
<feature type="domain" description="HAT C-terminal dimerisation" evidence="3">
    <location>
        <begin position="581"/>
        <end position="662"/>
    </location>
</feature>
<dbReference type="PANTHER" id="PTHR46481">
    <property type="entry name" value="ZINC FINGER BED DOMAIN-CONTAINING PROTEIN 4"/>
    <property type="match status" value="1"/>
</dbReference>
<dbReference type="InterPro" id="IPR052035">
    <property type="entry name" value="ZnF_BED_domain_contain"/>
</dbReference>
<sequence>MNTNDNQSLSFQFSPNPNTISPSTATPSPSLTPLPNFSHSPPIDVPLSSHQAPPPPPCQEPPSNHAQVDDVVARKLQVNGETKAKCLHCNLLMSGKSTNGTSHLKDHITLRCPRKHLKIERKQKLLNVNRRVDGSVRVENNNFSQEVSRKELSTMVILHEYHLSIFDHIGFRRFVSSLNPNFKIISRNTLRSDITKMKGLEDNISRISITTDMWSASNKKRGYMAVTAHFIDDSWIPHNRTLRFAYVPCPHNKETLTQVLLDTLNMYNITEKVSSIVVDNCTKNDAMMEVLKPKFDARYTMLNGEFLHMRCSAHILNLVVQNGMNVIGGAKEKIRDCVSSWTATPKRIEMFENKVRSVKHEFTRRLALDCKTRWNSTFLMLQSALPYKNIFSSLKLQNSKLKFYNPAENDWVLAGKVCDKLKKFHKATEIFSGRKYPTSDLFFRQICEIKLALTTWLLDDCFVIKYMAYTMLDKFNKYWTTINGLLAIAAILDKRNKLECVEFYFNENYGDDASFEIEKIKNLLYDLMVEYQERGFLNENSECPISESTTLGKRKADGGDESDKWSQIKKTKKKKVNVRSELDHYLEEDALPESKNFDILQFWNIELKYPTLQKIARDILVIPVSTVASESAFSMGGRVVSPHRSRLHANTIEALMCMQNWILDQYSGYSIENAHACASILVDDDIGEASSSGGEVVDINSVCVKLLIVL</sequence>
<protein>
    <recommendedName>
        <fullName evidence="7">Transposase</fullName>
    </recommendedName>
</protein>
<accession>A0AAW1I1B2</accession>
<dbReference type="SMART" id="SM00614">
    <property type="entry name" value="ZnF_BED"/>
    <property type="match status" value="1"/>
</dbReference>
<keyword evidence="6" id="KW-1185">Reference proteome</keyword>
<reference evidence="5" key="1">
    <citation type="submission" date="2024-03" db="EMBL/GenBank/DDBJ databases">
        <title>WGS assembly of Saponaria officinalis var. Norfolk2.</title>
        <authorList>
            <person name="Jenkins J."/>
            <person name="Shu S."/>
            <person name="Grimwood J."/>
            <person name="Barry K."/>
            <person name="Goodstein D."/>
            <person name="Schmutz J."/>
            <person name="Leebens-Mack J."/>
            <person name="Osbourn A."/>
        </authorList>
    </citation>
    <scope>NUCLEOTIDE SEQUENCE [LARGE SCALE GENOMIC DNA]</scope>
    <source>
        <strain evidence="5">JIC</strain>
    </source>
</reference>
<evidence type="ECO:0000256" key="2">
    <source>
        <dbReference type="SAM" id="MobiDB-lite"/>
    </source>
</evidence>
<dbReference type="InterPro" id="IPR025525">
    <property type="entry name" value="hAT-like_transposase_RNase-H"/>
</dbReference>
<evidence type="ECO:0000313" key="5">
    <source>
        <dbReference type="EMBL" id="KAK9683107.1"/>
    </source>
</evidence>
<feature type="compositionally biased region" description="Polar residues" evidence="2">
    <location>
        <begin position="1"/>
        <end position="13"/>
    </location>
</feature>
<keyword evidence="1" id="KW-0238">DNA-binding</keyword>
<evidence type="ECO:0000313" key="6">
    <source>
        <dbReference type="Proteomes" id="UP001443914"/>
    </source>
</evidence>
<dbReference type="Pfam" id="PF14372">
    <property type="entry name" value="hAT-like_RNase-H"/>
    <property type="match status" value="1"/>
</dbReference>
<organism evidence="5 6">
    <name type="scientific">Saponaria officinalis</name>
    <name type="common">Common soapwort</name>
    <name type="synonym">Lychnis saponaria</name>
    <dbReference type="NCBI Taxonomy" id="3572"/>
    <lineage>
        <taxon>Eukaryota</taxon>
        <taxon>Viridiplantae</taxon>
        <taxon>Streptophyta</taxon>
        <taxon>Embryophyta</taxon>
        <taxon>Tracheophyta</taxon>
        <taxon>Spermatophyta</taxon>
        <taxon>Magnoliopsida</taxon>
        <taxon>eudicotyledons</taxon>
        <taxon>Gunneridae</taxon>
        <taxon>Pentapetalae</taxon>
        <taxon>Caryophyllales</taxon>
        <taxon>Caryophyllaceae</taxon>
        <taxon>Caryophylleae</taxon>
        <taxon>Saponaria</taxon>
    </lineage>
</organism>
<dbReference type="Pfam" id="PF05699">
    <property type="entry name" value="Dimer_Tnp_hAT"/>
    <property type="match status" value="1"/>
</dbReference>
<name>A0AAW1I1B2_SAPOF</name>
<feature type="domain" description="hAT-like transposase RNase-H fold" evidence="4">
    <location>
        <begin position="432"/>
        <end position="531"/>
    </location>
</feature>
<feature type="region of interest" description="Disordered" evidence="2">
    <location>
        <begin position="1"/>
        <end position="65"/>
    </location>
</feature>
<dbReference type="AlphaFoldDB" id="A0AAW1I1B2"/>
<gene>
    <name evidence="5" type="ORF">RND81_10G117100</name>
</gene>
<dbReference type="GO" id="GO:0046983">
    <property type="term" value="F:protein dimerization activity"/>
    <property type="evidence" value="ECO:0007669"/>
    <property type="project" value="InterPro"/>
</dbReference>
<dbReference type="InterPro" id="IPR008906">
    <property type="entry name" value="HATC_C_dom"/>
</dbReference>
<evidence type="ECO:0000259" key="3">
    <source>
        <dbReference type="Pfam" id="PF05699"/>
    </source>
</evidence>
<dbReference type="Proteomes" id="UP001443914">
    <property type="component" value="Unassembled WGS sequence"/>
</dbReference>
<dbReference type="GO" id="GO:0003677">
    <property type="term" value="F:DNA binding"/>
    <property type="evidence" value="ECO:0007669"/>
    <property type="project" value="UniProtKB-KW"/>
</dbReference>
<evidence type="ECO:0000256" key="1">
    <source>
        <dbReference type="ARBA" id="ARBA00023125"/>
    </source>
</evidence>
<dbReference type="PANTHER" id="PTHR46481:SF11">
    <property type="entry name" value="ZINC FINGER BED DOMAIN-CONTAINING PROTEIN RICESLEEPER 2-LIKE"/>
    <property type="match status" value="1"/>
</dbReference>
<comment type="caution">
    <text evidence="5">The sequence shown here is derived from an EMBL/GenBank/DDBJ whole genome shotgun (WGS) entry which is preliminary data.</text>
</comment>
<evidence type="ECO:0000259" key="4">
    <source>
        <dbReference type="Pfam" id="PF14372"/>
    </source>
</evidence>
<proteinExistence type="predicted"/>
<dbReference type="InterPro" id="IPR012337">
    <property type="entry name" value="RNaseH-like_sf"/>
</dbReference>
<dbReference type="SUPFAM" id="SSF53098">
    <property type="entry name" value="Ribonuclease H-like"/>
    <property type="match status" value="1"/>
</dbReference>